<keyword evidence="4" id="KW-0472">Membrane</keyword>
<dbReference type="PROSITE" id="PS50082">
    <property type="entry name" value="WD_REPEATS_2"/>
    <property type="match status" value="4"/>
</dbReference>
<dbReference type="STRING" id="582515.KR51_00008710"/>
<evidence type="ECO:0000256" key="2">
    <source>
        <dbReference type="ARBA" id="ARBA00022737"/>
    </source>
</evidence>
<dbReference type="PATRIC" id="fig|582515.4.peg.976"/>
<gene>
    <name evidence="5" type="ORF">KR51_00008710</name>
</gene>
<feature type="repeat" description="WD" evidence="3">
    <location>
        <begin position="256"/>
        <end position="288"/>
    </location>
</feature>
<feature type="transmembrane region" description="Helical" evidence="4">
    <location>
        <begin position="28"/>
        <end position="45"/>
    </location>
</feature>
<dbReference type="EMBL" id="ASSJ01000017">
    <property type="protein sequence ID" value="ERN42549.1"/>
    <property type="molecule type" value="Genomic_DNA"/>
</dbReference>
<dbReference type="InterPro" id="IPR001680">
    <property type="entry name" value="WD40_rpt"/>
</dbReference>
<keyword evidence="2" id="KW-0677">Repeat</keyword>
<comment type="caution">
    <text evidence="5">The sequence shown here is derived from an EMBL/GenBank/DDBJ whole genome shotgun (WGS) entry which is preliminary data.</text>
</comment>
<evidence type="ECO:0000256" key="3">
    <source>
        <dbReference type="PROSITE-ProRule" id="PRU00221"/>
    </source>
</evidence>
<feature type="repeat" description="WD" evidence="3">
    <location>
        <begin position="387"/>
        <end position="428"/>
    </location>
</feature>
<organism evidence="5 6">
    <name type="scientific">Rubidibacter lacunae KORDI 51-2</name>
    <dbReference type="NCBI Taxonomy" id="582515"/>
    <lineage>
        <taxon>Bacteria</taxon>
        <taxon>Bacillati</taxon>
        <taxon>Cyanobacteriota</taxon>
        <taxon>Cyanophyceae</taxon>
        <taxon>Oscillatoriophycideae</taxon>
        <taxon>Chroococcales</taxon>
        <taxon>Aphanothecaceae</taxon>
        <taxon>Rubidibacter</taxon>
    </lineage>
</organism>
<dbReference type="PANTHER" id="PTHR22847">
    <property type="entry name" value="WD40 REPEAT PROTEIN"/>
    <property type="match status" value="1"/>
</dbReference>
<dbReference type="PROSITE" id="PS50294">
    <property type="entry name" value="WD_REPEATS_REGION"/>
    <property type="match status" value="4"/>
</dbReference>
<dbReference type="CDD" id="cd00200">
    <property type="entry name" value="WD40"/>
    <property type="match status" value="1"/>
</dbReference>
<reference evidence="5 6" key="1">
    <citation type="submission" date="2013-05" db="EMBL/GenBank/DDBJ databases">
        <title>Draft genome sequence of Rubidibacter lacunae KORDI 51-2.</title>
        <authorList>
            <person name="Choi D.H."/>
            <person name="Noh J.H."/>
            <person name="Kwon K.-K."/>
            <person name="Lee J.-H."/>
            <person name="Ryu J.-Y."/>
        </authorList>
    </citation>
    <scope>NUCLEOTIDE SEQUENCE [LARGE SCALE GENOMIC DNA]</scope>
    <source>
        <strain evidence="5 6">KORDI 51-2</strain>
    </source>
</reference>
<dbReference type="SUPFAM" id="SSF50978">
    <property type="entry name" value="WD40 repeat-like"/>
    <property type="match status" value="1"/>
</dbReference>
<name>U5DPM0_9CHRO</name>
<keyword evidence="4" id="KW-1133">Transmembrane helix</keyword>
<dbReference type="InterPro" id="IPR015943">
    <property type="entry name" value="WD40/YVTN_repeat-like_dom_sf"/>
</dbReference>
<dbReference type="Proteomes" id="UP000016960">
    <property type="component" value="Unassembled WGS sequence"/>
</dbReference>
<dbReference type="Pfam" id="PF00400">
    <property type="entry name" value="WD40"/>
    <property type="match status" value="6"/>
</dbReference>
<dbReference type="SMART" id="SM00320">
    <property type="entry name" value="WD40"/>
    <property type="match status" value="6"/>
</dbReference>
<evidence type="ECO:0000313" key="5">
    <source>
        <dbReference type="EMBL" id="ERN42549.1"/>
    </source>
</evidence>
<keyword evidence="6" id="KW-1185">Reference proteome</keyword>
<evidence type="ECO:0000256" key="1">
    <source>
        <dbReference type="ARBA" id="ARBA00022574"/>
    </source>
</evidence>
<dbReference type="PANTHER" id="PTHR22847:SF637">
    <property type="entry name" value="WD REPEAT DOMAIN 5B"/>
    <property type="match status" value="1"/>
</dbReference>
<keyword evidence="4" id="KW-0812">Transmembrane</keyword>
<sequence length="472" mass="49644">MNGELAELAAIATATVGAVSTLFVDVQIAPVALLLLALALFLELANRRRSEQRSRHQSDQIRRQLQQQSQAIALLNDRLAAATAPVPPRIGDTDARVVREQLTAVEQSLSQVVQYLDRSALPGRVERIEGEIARLQNTRIAVSREPMSTPDPSPPAVASPPIAWTLRHTLPAHTDVVSALAIAPGRFAVSVSWDRTLQVRDLTSGAIIAEPVTSPRGFRSVAAGRLLATGSFDREVELWQCEGELPTLEIAAAQTLTGHQGSVRALAALPDGMSLFSGSYDGTLKSWDWDGRLLDSCADASGVIHALALEPHGRWLASGGGAGTLTLWSLDPLAPTGYLQGNLHTVESLAVSPDGTLVAAGCIDGAVRIWAVPTGDRPNASEPIATLGGRNGQVMAVAFVPDAPFLLGGGVDGAISLWHVPSWQPIAALNAQGNTGSKVASEGIASFAIASDGNYLVAGGANGTLWIWERSR</sequence>
<protein>
    <submittedName>
        <fullName evidence="5">WD40 repeat-containing protein</fullName>
    </submittedName>
</protein>
<feature type="repeat" description="WD" evidence="3">
    <location>
        <begin position="339"/>
        <end position="380"/>
    </location>
</feature>
<dbReference type="InterPro" id="IPR036322">
    <property type="entry name" value="WD40_repeat_dom_sf"/>
</dbReference>
<keyword evidence="1 3" id="KW-0853">WD repeat</keyword>
<evidence type="ECO:0000313" key="6">
    <source>
        <dbReference type="Proteomes" id="UP000016960"/>
    </source>
</evidence>
<evidence type="ECO:0000256" key="4">
    <source>
        <dbReference type="SAM" id="Phobius"/>
    </source>
</evidence>
<dbReference type="Gene3D" id="2.130.10.10">
    <property type="entry name" value="YVTN repeat-like/Quinoprotein amine dehydrogenase"/>
    <property type="match status" value="2"/>
</dbReference>
<proteinExistence type="predicted"/>
<feature type="repeat" description="WD" evidence="3">
    <location>
        <begin position="444"/>
        <end position="472"/>
    </location>
</feature>
<dbReference type="eggNOG" id="COG2319">
    <property type="taxonomic scope" value="Bacteria"/>
</dbReference>
<dbReference type="AlphaFoldDB" id="U5DPM0"/>
<dbReference type="InParanoid" id="U5DPM0"/>
<accession>U5DPM0</accession>